<dbReference type="PANTHER" id="PTHR42841">
    <property type="entry name" value="AMINE OXIDASE"/>
    <property type="match status" value="1"/>
</dbReference>
<protein>
    <submittedName>
        <fullName evidence="2">Oxidoreductase</fullName>
    </submittedName>
</protein>
<dbReference type="AlphaFoldDB" id="A0A9W6PA93"/>
<dbReference type="EMBL" id="BSQG01000009">
    <property type="protein sequence ID" value="GLU49837.1"/>
    <property type="molecule type" value="Genomic_DNA"/>
</dbReference>
<comment type="caution">
    <text evidence="2">The sequence shown here is derived from an EMBL/GenBank/DDBJ whole genome shotgun (WGS) entry which is preliminary data.</text>
</comment>
<dbReference type="Gene3D" id="3.50.50.60">
    <property type="entry name" value="FAD/NAD(P)-binding domain"/>
    <property type="match status" value="1"/>
</dbReference>
<dbReference type="InterPro" id="IPR002937">
    <property type="entry name" value="Amino_oxidase"/>
</dbReference>
<keyword evidence="3" id="KW-1185">Reference proteome</keyword>
<evidence type="ECO:0000313" key="3">
    <source>
        <dbReference type="Proteomes" id="UP001165092"/>
    </source>
</evidence>
<evidence type="ECO:0000259" key="1">
    <source>
        <dbReference type="Pfam" id="PF01593"/>
    </source>
</evidence>
<organism evidence="2 3">
    <name type="scientific">Nocardiopsis ansamitocini</name>
    <dbReference type="NCBI Taxonomy" id="1670832"/>
    <lineage>
        <taxon>Bacteria</taxon>
        <taxon>Bacillati</taxon>
        <taxon>Actinomycetota</taxon>
        <taxon>Actinomycetes</taxon>
        <taxon>Streptosporangiales</taxon>
        <taxon>Nocardiopsidaceae</taxon>
        <taxon>Nocardiopsis</taxon>
    </lineage>
</organism>
<gene>
    <name evidence="2" type="ORF">Nans01_41880</name>
</gene>
<evidence type="ECO:0000313" key="2">
    <source>
        <dbReference type="EMBL" id="GLU49837.1"/>
    </source>
</evidence>
<accession>A0A9W6PA93</accession>
<reference evidence="2" key="1">
    <citation type="submission" date="2023-02" db="EMBL/GenBank/DDBJ databases">
        <title>Nocardiopsis ansamitocini NBRC 112285.</title>
        <authorList>
            <person name="Ichikawa N."/>
            <person name="Sato H."/>
            <person name="Tonouchi N."/>
        </authorList>
    </citation>
    <scope>NUCLEOTIDE SEQUENCE</scope>
    <source>
        <strain evidence="2">NBRC 112285</strain>
    </source>
</reference>
<name>A0A9W6PA93_9ACTN</name>
<proteinExistence type="predicted"/>
<sequence length="404" mass="42474">MAAALDLTSAGLDVLVLEASDGVGGRMRTDLVDGYRIDRGFQVLNTAYPALRRYLDLEALELRTFPKGVAVRSDRGLHRLSASASGALSALAFLAGPAVGTHDALRLLRMTARNAAAPAARLKARPETTALEELRAQGLSERTVRSLVAPFLSGVFLEDSLSTSSRFADLVWRSFVLGRVTVPAKGMGTIPEQMAARLETGRIRLGAAVRQVRGNNVLTDDGEVRAEAVIVATGPVQAAQLLPSLLPEPQVNAVTTYYHSRPAGKGEEALLHVDGRVMRRGPRIANSVVLTATAPSYAPDGRSLIATSVLGTGRLTEAQVRTETAAVHGTSASDWELVREVRVPEALPSAPPPLGDLRRPVALADGLYVAGDHRDTPSIQGALASGSRAAKAVIGALVGASSRS</sequence>
<dbReference type="GO" id="GO:0016491">
    <property type="term" value="F:oxidoreductase activity"/>
    <property type="evidence" value="ECO:0007669"/>
    <property type="project" value="InterPro"/>
</dbReference>
<dbReference type="InterPro" id="IPR036188">
    <property type="entry name" value="FAD/NAD-bd_sf"/>
</dbReference>
<dbReference type="Pfam" id="PF01593">
    <property type="entry name" value="Amino_oxidase"/>
    <property type="match status" value="1"/>
</dbReference>
<dbReference type="SUPFAM" id="SSF51905">
    <property type="entry name" value="FAD/NAD(P)-binding domain"/>
    <property type="match status" value="1"/>
</dbReference>
<dbReference type="Proteomes" id="UP001165092">
    <property type="component" value="Unassembled WGS sequence"/>
</dbReference>
<feature type="domain" description="Amine oxidase" evidence="1">
    <location>
        <begin position="1"/>
        <end position="394"/>
    </location>
</feature>